<evidence type="ECO:0000313" key="1">
    <source>
        <dbReference type="EMBL" id="MCP9199024.1"/>
    </source>
</evidence>
<organism evidence="1 2">
    <name type="scientific">Christiangramia oceanisediminis</name>
    <dbReference type="NCBI Taxonomy" id="2920386"/>
    <lineage>
        <taxon>Bacteria</taxon>
        <taxon>Pseudomonadati</taxon>
        <taxon>Bacteroidota</taxon>
        <taxon>Flavobacteriia</taxon>
        <taxon>Flavobacteriales</taxon>
        <taxon>Flavobacteriaceae</taxon>
        <taxon>Christiangramia</taxon>
    </lineage>
</organism>
<gene>
    <name evidence="1" type="ORF">MKO06_03830</name>
</gene>
<dbReference type="EMBL" id="JANCNS010000001">
    <property type="protein sequence ID" value="MCP9199024.1"/>
    <property type="molecule type" value="Genomic_DNA"/>
</dbReference>
<dbReference type="AlphaFoldDB" id="A0A9X2I0I1"/>
<keyword evidence="2" id="KW-1185">Reference proteome</keyword>
<name>A0A9X2I0I1_9FLAO</name>
<dbReference type="Proteomes" id="UP001155280">
    <property type="component" value="Unassembled WGS sequence"/>
</dbReference>
<protein>
    <submittedName>
        <fullName evidence="1">Uncharacterized protein</fullName>
    </submittedName>
</protein>
<dbReference type="RefSeq" id="WP_241549337.1">
    <property type="nucleotide sequence ID" value="NZ_JANCNS010000001.1"/>
</dbReference>
<accession>A0A9X2I0I1</accession>
<sequence length="232" mass="26847">MTIKEEMLSVLFDEKTLKKVKSQFKSGNEKSPVDNPDMTFRLFKTEFGTINLELLCSDKTGMYFKPIGFYSFIKRGFLNPDKFTITVLNEFKEEYKSLNLKTPNKFEVEFMDLKESAVIAAFSRETVEKVEEMYQLKAKGLPQSIIDQIGPYPHLHAMQFDKSLNSNGLDIDLLFSMDSVPQCFLDDKYNVQGAFGVYLRDNNGYDLRPTVEHKNNFDKFYKMGLLSVFNGF</sequence>
<reference evidence="1" key="1">
    <citation type="submission" date="2022-07" db="EMBL/GenBank/DDBJ databases">
        <title>Gramela sediminis sp. nov., isolated from deep-sea sediment of the Indian Ocean.</title>
        <authorList>
            <person name="Shi H."/>
        </authorList>
    </citation>
    <scope>NUCLEOTIDE SEQUENCE</scope>
    <source>
        <strain evidence="1">GC03-9</strain>
    </source>
</reference>
<comment type="caution">
    <text evidence="1">The sequence shown here is derived from an EMBL/GenBank/DDBJ whole genome shotgun (WGS) entry which is preliminary data.</text>
</comment>
<evidence type="ECO:0000313" key="2">
    <source>
        <dbReference type="Proteomes" id="UP001155280"/>
    </source>
</evidence>
<proteinExistence type="predicted"/>